<sequence>MGRRGGPMTSAAGELASETAHVAAVRASAAPGAVESGRSRTVAVQALGTTTMQTKMTSAAWWVPWRCHNPPSPRDGSCRRRHRTPELVPSASNVNHPSVSGSFRYAAGGVAPATQLRAPTAAWRLAAGQCNSRVDGRGGGKAPPRSRRRAAPPSSSPPSPADVQEGSRCFAGSMAHRLRRSPRQGSPHPHPPLLKPRPPPLPLPPCWQCQPL</sequence>
<dbReference type="Proteomes" id="UP000798662">
    <property type="component" value="Chromosome 2"/>
</dbReference>
<accession>A0ACC3C6Z5</accession>
<evidence type="ECO:0000313" key="1">
    <source>
        <dbReference type="EMBL" id="KAK1865533.1"/>
    </source>
</evidence>
<proteinExistence type="predicted"/>
<reference evidence="1" key="1">
    <citation type="submission" date="2019-11" db="EMBL/GenBank/DDBJ databases">
        <title>Nori genome reveals adaptations in red seaweeds to the harsh intertidal environment.</title>
        <authorList>
            <person name="Wang D."/>
            <person name="Mao Y."/>
        </authorList>
    </citation>
    <scope>NUCLEOTIDE SEQUENCE</scope>
    <source>
        <tissue evidence="1">Gametophyte</tissue>
    </source>
</reference>
<name>A0ACC3C6Z5_PYRYE</name>
<evidence type="ECO:0000313" key="2">
    <source>
        <dbReference type="Proteomes" id="UP000798662"/>
    </source>
</evidence>
<comment type="caution">
    <text evidence="1">The sequence shown here is derived from an EMBL/GenBank/DDBJ whole genome shotgun (WGS) entry which is preliminary data.</text>
</comment>
<keyword evidence="2" id="KW-1185">Reference proteome</keyword>
<organism evidence="1 2">
    <name type="scientific">Pyropia yezoensis</name>
    <name type="common">Susabi-nori</name>
    <name type="synonym">Porphyra yezoensis</name>
    <dbReference type="NCBI Taxonomy" id="2788"/>
    <lineage>
        <taxon>Eukaryota</taxon>
        <taxon>Rhodophyta</taxon>
        <taxon>Bangiophyceae</taxon>
        <taxon>Bangiales</taxon>
        <taxon>Bangiaceae</taxon>
        <taxon>Pyropia</taxon>
    </lineage>
</organism>
<protein>
    <submittedName>
        <fullName evidence="1">Uncharacterized protein</fullName>
    </submittedName>
</protein>
<dbReference type="EMBL" id="CM020619">
    <property type="protein sequence ID" value="KAK1865533.1"/>
    <property type="molecule type" value="Genomic_DNA"/>
</dbReference>
<gene>
    <name evidence="1" type="ORF">I4F81_008063</name>
</gene>